<feature type="transmembrane region" description="Helical" evidence="1">
    <location>
        <begin position="494"/>
        <end position="516"/>
    </location>
</feature>
<name>A0A075MNU3_9ARCH</name>
<dbReference type="HOGENOM" id="CLU_517425_0_0_2"/>
<keyword evidence="3" id="KW-1185">Reference proteome</keyword>
<dbReference type="KEGG" id="nev:NTE_00805"/>
<keyword evidence="1" id="KW-0812">Transmembrane</keyword>
<dbReference type="Gene3D" id="2.120.10.10">
    <property type="match status" value="2"/>
</dbReference>
<dbReference type="OrthoDB" id="2272at2157"/>
<dbReference type="EMBL" id="CP007174">
    <property type="protein sequence ID" value="AIF82883.1"/>
    <property type="molecule type" value="Genomic_DNA"/>
</dbReference>
<proteinExistence type="predicted"/>
<evidence type="ECO:0000256" key="1">
    <source>
        <dbReference type="SAM" id="Phobius"/>
    </source>
</evidence>
<dbReference type="SUPFAM" id="SSF50939">
    <property type="entry name" value="Sialidases"/>
    <property type="match status" value="2"/>
</dbReference>
<dbReference type="eggNOG" id="arCOG08643">
    <property type="taxonomic scope" value="Archaea"/>
</dbReference>
<reference evidence="2 3" key="1">
    <citation type="journal article" date="2014" name="PLoS ONE">
        <title>Genome Sequence of Candidatus Nitrososphaera evergladensis from Group I.1b Enriched from Everglades Soil Reveals Novel Genomic Features of the Ammonia-Oxidizing Archaea.</title>
        <authorList>
            <person name="Zhalnina K.V."/>
            <person name="Dias R."/>
            <person name="Leonard M.T."/>
            <person name="Dorr de Quadros P."/>
            <person name="Camargo F.A."/>
            <person name="Drew J.C."/>
            <person name="Farmerie W.G."/>
            <person name="Daroub S.H."/>
            <person name="Triplett E.W."/>
        </authorList>
    </citation>
    <scope>NUCLEOTIDE SEQUENCE [LARGE SCALE GENOMIC DNA]</scope>
    <source>
        <strain evidence="2 3">SR1</strain>
    </source>
</reference>
<dbReference type="CDD" id="cd15482">
    <property type="entry name" value="Sialidase_non-viral"/>
    <property type="match status" value="1"/>
</dbReference>
<keyword evidence="1" id="KW-0472">Membrane</keyword>
<dbReference type="AlphaFoldDB" id="A0A075MNU3"/>
<dbReference type="Proteomes" id="UP000028194">
    <property type="component" value="Chromosome"/>
</dbReference>
<sequence>MPTISERILLCGLLLLLVMFLVPKHYASAQYGCPPISGGYEPKVIARGENSGDVFVFWNYFYDCGQRVLFFKKSADNGNTFGNSIVIADSNTAGSAPAVSTSSDGNNLYVAWFKYTQPSPTLFFKKSTDNGATFGEAVKIDTNGTVQNGIFGVLASPANNNNIGIIWSGILANNGTDAVFLSKSLNGGESFSQPVLLGKGTAGYLTTPHMVQTGTQAYVLWSSAGDLGRADFVTKINMDKSDGGPFSVRPAVSLGNIGARAIAVSDDNVYVAGTTSSSADDSSEGIASGVSILLAKSNDGGLDFDKPAVLANYNSPDSNHVNSLTLDASENFVYLTWYNFHSPQIGAEIDARASADYGNTFGSIQKINSGTRVSEPIVTAASGDRFYVSWQDAGFRNNTSYQKLFFVPSSDGGDTFGKPVDLTGNTGISNPGQAMAADDDKNHVYIAWLDYAFKDGNHIMFTKNIDGGYNFGNATDLDEDSQTITEASSPSPEFGIPFALMAIMMAGAVGIILVATRTGWFGLKKS</sequence>
<evidence type="ECO:0000313" key="3">
    <source>
        <dbReference type="Proteomes" id="UP000028194"/>
    </source>
</evidence>
<evidence type="ECO:0008006" key="4">
    <source>
        <dbReference type="Google" id="ProtNLM"/>
    </source>
</evidence>
<protein>
    <recommendedName>
        <fullName evidence="4">Exo-alpha-sialidase</fullName>
    </recommendedName>
</protein>
<accession>A0A075MNU3</accession>
<keyword evidence="1" id="KW-1133">Transmembrane helix</keyword>
<dbReference type="InterPro" id="IPR036278">
    <property type="entry name" value="Sialidase_sf"/>
</dbReference>
<dbReference type="GeneID" id="41596653"/>
<organism evidence="2 3">
    <name type="scientific">Candidatus Nitrososphaera evergladensis SR1</name>
    <dbReference type="NCBI Taxonomy" id="1459636"/>
    <lineage>
        <taxon>Archaea</taxon>
        <taxon>Nitrososphaerota</taxon>
        <taxon>Nitrososphaeria</taxon>
        <taxon>Nitrososphaerales</taxon>
        <taxon>Nitrososphaeraceae</taxon>
        <taxon>Nitrososphaera</taxon>
    </lineage>
</organism>
<gene>
    <name evidence="2" type="ORF">NTE_00805</name>
</gene>
<dbReference type="RefSeq" id="WP_148699763.1">
    <property type="nucleotide sequence ID" value="NZ_CP007174.1"/>
</dbReference>
<evidence type="ECO:0000313" key="2">
    <source>
        <dbReference type="EMBL" id="AIF82883.1"/>
    </source>
</evidence>